<accession>A0A843X6F1</accession>
<reference evidence="1" key="1">
    <citation type="submission" date="2017-07" db="EMBL/GenBank/DDBJ databases">
        <title>Taro Niue Genome Assembly and Annotation.</title>
        <authorList>
            <person name="Atibalentja N."/>
            <person name="Keating K."/>
            <person name="Fields C.J."/>
        </authorList>
    </citation>
    <scope>NUCLEOTIDE SEQUENCE</scope>
    <source>
        <strain evidence="1">Niue_2</strain>
        <tissue evidence="1">Leaf</tissue>
    </source>
</reference>
<proteinExistence type="predicted"/>
<gene>
    <name evidence="1" type="ORF">Taro_046671</name>
</gene>
<dbReference type="EMBL" id="NMUH01005810">
    <property type="protein sequence ID" value="MQM13744.1"/>
    <property type="molecule type" value="Genomic_DNA"/>
</dbReference>
<evidence type="ECO:0000313" key="1">
    <source>
        <dbReference type="EMBL" id="MQM13744.1"/>
    </source>
</evidence>
<sequence>MRQARTSRHQRRALVGRRDISLIAKGRPFATSGYASRSERDNPGGRVLVASVEHRHLHARQVSCAGWPTDVMSRKATASHVAFRSRRSARPGGSCCEVFWRFEVLEVHEACSRRKDVAWSGGKRLEFVFFTKATDLAVATKSLQADPSRQGGASALVTLTKRVAHEAGMFYVVNVLSGLRVRGYETERLFLCCVVRSRFDPFEVCPGVGTVVTVVVACAVPEWWHSFSYGCFCAGTLWFSACERDRGMRRVLNATALVVAFLLPSLSVDVCMRAKCRVLGGLLTSRNPGRTELPQALLDQGGAAARFFGDSRFWRCVRRVLAARTSREVGGNAWSLCSSRSGNPWSSSRIRVCACKGDRPCRRDKVATGRPVATGFPIATGGASALVTLTKRVAHEMGRELGLESLKVPGMDLQCVRLQSRFDPFEVCPSVGTVVTAVVACGVPEWWHSFSYGWYLYPVRVFALDLYRVRVIDRDKVATDLVIATSVETCFLLSSGDPLTRENSWADQGLLPRASVNPLSHESLPNSAQPRAHWAEESAFSHSVPSSSSFDEAAELERLLLEMSPNQARELLSTFMTVLAVQAH</sequence>
<name>A0A843X6F1_COLES</name>
<dbReference type="AlphaFoldDB" id="A0A843X6F1"/>
<comment type="caution">
    <text evidence="1">The sequence shown here is derived from an EMBL/GenBank/DDBJ whole genome shotgun (WGS) entry which is preliminary data.</text>
</comment>
<dbReference type="Proteomes" id="UP000652761">
    <property type="component" value="Unassembled WGS sequence"/>
</dbReference>
<keyword evidence="2" id="KW-1185">Reference proteome</keyword>
<protein>
    <submittedName>
        <fullName evidence="1">Uncharacterized protein</fullName>
    </submittedName>
</protein>
<evidence type="ECO:0000313" key="2">
    <source>
        <dbReference type="Proteomes" id="UP000652761"/>
    </source>
</evidence>
<organism evidence="1 2">
    <name type="scientific">Colocasia esculenta</name>
    <name type="common">Wild taro</name>
    <name type="synonym">Arum esculentum</name>
    <dbReference type="NCBI Taxonomy" id="4460"/>
    <lineage>
        <taxon>Eukaryota</taxon>
        <taxon>Viridiplantae</taxon>
        <taxon>Streptophyta</taxon>
        <taxon>Embryophyta</taxon>
        <taxon>Tracheophyta</taxon>
        <taxon>Spermatophyta</taxon>
        <taxon>Magnoliopsida</taxon>
        <taxon>Liliopsida</taxon>
        <taxon>Araceae</taxon>
        <taxon>Aroideae</taxon>
        <taxon>Colocasieae</taxon>
        <taxon>Colocasia</taxon>
    </lineage>
</organism>